<feature type="signal peptide" evidence="1">
    <location>
        <begin position="1"/>
        <end position="21"/>
    </location>
</feature>
<protein>
    <submittedName>
        <fullName evidence="2">Uncharacterized protein</fullName>
    </submittedName>
</protein>
<dbReference type="AlphaFoldDB" id="A0A4Q0S0Y1"/>
<accession>A0A4Q0S0Y1</accession>
<evidence type="ECO:0000256" key="1">
    <source>
        <dbReference type="SAM" id="SignalP"/>
    </source>
</evidence>
<proteinExistence type="predicted"/>
<evidence type="ECO:0000313" key="2">
    <source>
        <dbReference type="EMBL" id="RXH25478.1"/>
    </source>
</evidence>
<dbReference type="RefSeq" id="WP_164939824.1">
    <property type="nucleotide sequence ID" value="NZ_LBJM01000186.1"/>
</dbReference>
<dbReference type="PROSITE" id="PS51257">
    <property type="entry name" value="PROKAR_LIPOPROTEIN"/>
    <property type="match status" value="1"/>
</dbReference>
<keyword evidence="1" id="KW-0732">Signal</keyword>
<sequence length="87" mass="9292">MKAPLLLAGVLIIGCAAPALADEYYVVQGPSHQCTITTTRPADKEVVTQIGPMAFKTRVEAEDRIKQTKVCEEGTVGSSSTTVIKEK</sequence>
<comment type="caution">
    <text evidence="2">The sequence shown here is derived from an EMBL/GenBank/DDBJ whole genome shotgun (WGS) entry which is preliminary data.</text>
</comment>
<dbReference type="Proteomes" id="UP000290565">
    <property type="component" value="Unassembled WGS sequence"/>
</dbReference>
<name>A0A4Q0S0Y1_9BRAD</name>
<gene>
    <name evidence="2" type="ORF">XH94_35685</name>
</gene>
<reference evidence="2 3" key="1">
    <citation type="submission" date="2015-04" db="EMBL/GenBank/DDBJ databases">
        <title>Comparative genomics of rhizobia nodulating Arachis hypogaea in China.</title>
        <authorList>
            <person name="Li Y."/>
        </authorList>
    </citation>
    <scope>NUCLEOTIDE SEQUENCE [LARGE SCALE GENOMIC DNA]</scope>
    <source>
        <strain evidence="2 3">CCBAU 51787</strain>
    </source>
</reference>
<dbReference type="EMBL" id="LBJM01000186">
    <property type="protein sequence ID" value="RXH25478.1"/>
    <property type="molecule type" value="Genomic_DNA"/>
</dbReference>
<feature type="chain" id="PRO_5020843573" evidence="1">
    <location>
        <begin position="22"/>
        <end position="87"/>
    </location>
</feature>
<organism evidence="2 3">
    <name type="scientific">Bradyrhizobium zhanjiangense</name>
    <dbReference type="NCBI Taxonomy" id="1325107"/>
    <lineage>
        <taxon>Bacteria</taxon>
        <taxon>Pseudomonadati</taxon>
        <taxon>Pseudomonadota</taxon>
        <taxon>Alphaproteobacteria</taxon>
        <taxon>Hyphomicrobiales</taxon>
        <taxon>Nitrobacteraceae</taxon>
        <taxon>Bradyrhizobium</taxon>
    </lineage>
</organism>
<evidence type="ECO:0000313" key="3">
    <source>
        <dbReference type="Proteomes" id="UP000290565"/>
    </source>
</evidence>